<keyword evidence="6" id="KW-1185">Reference proteome</keyword>
<dbReference type="PANTHER" id="PTHR33365">
    <property type="entry name" value="YALI0B05434P"/>
    <property type="match status" value="1"/>
</dbReference>
<feature type="transmembrane region" description="Helical" evidence="4">
    <location>
        <begin position="123"/>
        <end position="141"/>
    </location>
</feature>
<evidence type="ECO:0000256" key="2">
    <source>
        <dbReference type="ARBA" id="ARBA00023002"/>
    </source>
</evidence>
<dbReference type="Proteomes" id="UP000469558">
    <property type="component" value="Unassembled WGS sequence"/>
</dbReference>
<dbReference type="EMBL" id="QGMK01000231">
    <property type="protein sequence ID" value="TVY83120.1"/>
    <property type="molecule type" value="Genomic_DNA"/>
</dbReference>
<accession>A0A8T9CGI3</accession>
<dbReference type="OrthoDB" id="3687641at2759"/>
<dbReference type="Pfam" id="PF11807">
    <property type="entry name" value="UstYa"/>
    <property type="match status" value="1"/>
</dbReference>
<sequence length="237" mass="26769">MDSKSIYETLPAIDEELLSATEVDESLMGDEKQWQRASKCKRCIATFKSYSWILNTFLLLVIIGLQLLLRHGWAQHKLPSTSSQIGGDYSSASVAFDTKVVKFEQDMRFAPMNSSKIFTSDNLALWNIMMPTGSGFTYMMARIFSGMVLNNTQPIPTDLLPDDWHFHFLHCVDYMRQSVMCSADLAMEPHEPDEADVTGPLDGGWNGHHVCKDYGQVKNYLEEQISDGTRVILAIDD</sequence>
<dbReference type="InterPro" id="IPR021765">
    <property type="entry name" value="UstYa-like"/>
</dbReference>
<comment type="similarity">
    <text evidence="3">Belongs to the ustYa family.</text>
</comment>
<dbReference type="AlphaFoldDB" id="A0A8T9CGI3"/>
<reference evidence="5 6" key="1">
    <citation type="submission" date="2018-05" db="EMBL/GenBank/DDBJ databases">
        <title>Genome sequencing and assembly of the regulated plant pathogen Lachnellula willkommii and related sister species for the development of diagnostic species identification markers.</title>
        <authorList>
            <person name="Giroux E."/>
            <person name="Bilodeau G."/>
        </authorList>
    </citation>
    <scope>NUCLEOTIDE SEQUENCE [LARGE SCALE GENOMIC DNA]</scope>
    <source>
        <strain evidence="5 6">CBS 268.59</strain>
    </source>
</reference>
<evidence type="ECO:0000313" key="6">
    <source>
        <dbReference type="Proteomes" id="UP000469558"/>
    </source>
</evidence>
<evidence type="ECO:0000256" key="3">
    <source>
        <dbReference type="ARBA" id="ARBA00035112"/>
    </source>
</evidence>
<comment type="caution">
    <text evidence="5">The sequence shown here is derived from an EMBL/GenBank/DDBJ whole genome shotgun (WGS) entry which is preliminary data.</text>
</comment>
<evidence type="ECO:0000313" key="5">
    <source>
        <dbReference type="EMBL" id="TVY83120.1"/>
    </source>
</evidence>
<keyword evidence="2" id="KW-0560">Oxidoreductase</keyword>
<dbReference type="PANTHER" id="PTHR33365:SF11">
    <property type="entry name" value="TAT PATHWAY SIGNAL SEQUENCE"/>
    <property type="match status" value="1"/>
</dbReference>
<keyword evidence="4" id="KW-0472">Membrane</keyword>
<evidence type="ECO:0000256" key="1">
    <source>
        <dbReference type="ARBA" id="ARBA00004685"/>
    </source>
</evidence>
<dbReference type="GO" id="GO:0043386">
    <property type="term" value="P:mycotoxin biosynthetic process"/>
    <property type="evidence" value="ECO:0007669"/>
    <property type="project" value="InterPro"/>
</dbReference>
<evidence type="ECO:0000256" key="4">
    <source>
        <dbReference type="SAM" id="Phobius"/>
    </source>
</evidence>
<gene>
    <name evidence="5" type="ORF">LSUE1_G001565</name>
</gene>
<dbReference type="GO" id="GO:0016491">
    <property type="term" value="F:oxidoreductase activity"/>
    <property type="evidence" value="ECO:0007669"/>
    <property type="project" value="UniProtKB-KW"/>
</dbReference>
<proteinExistence type="inferred from homology"/>
<keyword evidence="4" id="KW-1133">Transmembrane helix</keyword>
<organism evidence="5 6">
    <name type="scientific">Lachnellula suecica</name>
    <dbReference type="NCBI Taxonomy" id="602035"/>
    <lineage>
        <taxon>Eukaryota</taxon>
        <taxon>Fungi</taxon>
        <taxon>Dikarya</taxon>
        <taxon>Ascomycota</taxon>
        <taxon>Pezizomycotina</taxon>
        <taxon>Leotiomycetes</taxon>
        <taxon>Helotiales</taxon>
        <taxon>Lachnaceae</taxon>
        <taxon>Lachnellula</taxon>
    </lineage>
</organism>
<protein>
    <recommendedName>
        <fullName evidence="7">Oxidase ustYa</fullName>
    </recommendedName>
</protein>
<comment type="pathway">
    <text evidence="1">Mycotoxin biosynthesis.</text>
</comment>
<evidence type="ECO:0008006" key="7">
    <source>
        <dbReference type="Google" id="ProtNLM"/>
    </source>
</evidence>
<name>A0A8T9CGI3_9HELO</name>
<feature type="transmembrane region" description="Helical" evidence="4">
    <location>
        <begin position="49"/>
        <end position="69"/>
    </location>
</feature>
<keyword evidence="4" id="KW-0812">Transmembrane</keyword>